<dbReference type="EMBL" id="FOAF01000001">
    <property type="protein sequence ID" value="SEL07685.1"/>
    <property type="molecule type" value="Genomic_DNA"/>
</dbReference>
<evidence type="ECO:0000313" key="4">
    <source>
        <dbReference type="EMBL" id="SEL07685.1"/>
    </source>
</evidence>
<proteinExistence type="inferred from homology"/>
<dbReference type="PANTHER" id="PTHR40841">
    <property type="entry name" value="SIDEROPHORE TRIACETYLFUSARININE C ESTERASE"/>
    <property type="match status" value="1"/>
</dbReference>
<evidence type="ECO:0000256" key="1">
    <source>
        <dbReference type="ARBA" id="ARBA00005622"/>
    </source>
</evidence>
<dbReference type="SUPFAM" id="SSF53474">
    <property type="entry name" value="alpha/beta-Hydrolases"/>
    <property type="match status" value="1"/>
</dbReference>
<dbReference type="InterPro" id="IPR000801">
    <property type="entry name" value="Esterase-like"/>
</dbReference>
<evidence type="ECO:0008006" key="6">
    <source>
        <dbReference type="Google" id="ProtNLM"/>
    </source>
</evidence>
<evidence type="ECO:0000313" key="5">
    <source>
        <dbReference type="Proteomes" id="UP000199421"/>
    </source>
</evidence>
<gene>
    <name evidence="4" type="ORF">SAMN05661044_01911</name>
</gene>
<name>A0A1H7MAC6_OLID1</name>
<dbReference type="AlphaFoldDB" id="A0A1H7MAC6"/>
<dbReference type="Gene3D" id="3.40.50.1820">
    <property type="entry name" value="alpha/beta hydrolase"/>
    <property type="match status" value="1"/>
</dbReference>
<dbReference type="STRING" id="407022.SAMN05661044_01911"/>
<dbReference type="OrthoDB" id="9784036at2"/>
<evidence type="ECO:0000256" key="3">
    <source>
        <dbReference type="SAM" id="SignalP"/>
    </source>
</evidence>
<keyword evidence="5" id="KW-1185">Reference proteome</keyword>
<feature type="chain" id="PRO_5011737564" description="Esterase" evidence="3">
    <location>
        <begin position="22"/>
        <end position="282"/>
    </location>
</feature>
<dbReference type="Proteomes" id="UP000199421">
    <property type="component" value="Unassembled WGS sequence"/>
</dbReference>
<accession>A0A1H7MAC6</accession>
<keyword evidence="3" id="KW-0732">Signal</keyword>
<organism evidence="4 5">
    <name type="scientific">Olivibacter domesticus</name>
    <name type="common">Pseudosphingobacterium domesticum</name>
    <dbReference type="NCBI Taxonomy" id="407022"/>
    <lineage>
        <taxon>Bacteria</taxon>
        <taxon>Pseudomonadati</taxon>
        <taxon>Bacteroidota</taxon>
        <taxon>Sphingobacteriia</taxon>
        <taxon>Sphingobacteriales</taxon>
        <taxon>Sphingobacteriaceae</taxon>
        <taxon>Olivibacter</taxon>
    </lineage>
</organism>
<evidence type="ECO:0000256" key="2">
    <source>
        <dbReference type="ARBA" id="ARBA00022801"/>
    </source>
</evidence>
<protein>
    <recommendedName>
        <fullName evidence="6">Esterase</fullName>
    </recommendedName>
</protein>
<comment type="similarity">
    <text evidence="1">Belongs to the esterase D family.</text>
</comment>
<dbReference type="PANTHER" id="PTHR40841:SF2">
    <property type="entry name" value="SIDEROPHORE-DEGRADING ESTERASE (EUROFUNG)"/>
    <property type="match status" value="1"/>
</dbReference>
<keyword evidence="2" id="KW-0378">Hydrolase</keyword>
<dbReference type="Pfam" id="PF00756">
    <property type="entry name" value="Esterase"/>
    <property type="match status" value="1"/>
</dbReference>
<sequence>MKIFPLLLLICLHWACSSRPAADQATSNKQVDTLNIYSKSVQDSFFVSIQLPSEYTDSTSKKYPVAFVLDGNFYFPTLAPLVKQYEITGLLPPIILVSIGYRNIMEMDSLRTRDYLYPKALPADEVSLSGGAEKFLHFINQELLPLVDKKYRTKQVDRTILGHSFGGYFTLFALLQQIETNNTHFQHIVSASPTLWYHDAYLNKLPSALNTSRLSDSLSIFITAGSLEDKTWTIAPIEHLAQQLTKTTNKRIGLKHILYNELDHMDTGQLSFIKALQNIYIE</sequence>
<dbReference type="GO" id="GO:0016788">
    <property type="term" value="F:hydrolase activity, acting on ester bonds"/>
    <property type="evidence" value="ECO:0007669"/>
    <property type="project" value="TreeGrafter"/>
</dbReference>
<dbReference type="RefSeq" id="WP_093322757.1">
    <property type="nucleotide sequence ID" value="NZ_FOAF01000001.1"/>
</dbReference>
<reference evidence="5" key="1">
    <citation type="submission" date="2016-10" db="EMBL/GenBank/DDBJ databases">
        <authorList>
            <person name="Varghese N."/>
            <person name="Submissions S."/>
        </authorList>
    </citation>
    <scope>NUCLEOTIDE SEQUENCE [LARGE SCALE GENOMIC DNA]</scope>
    <source>
        <strain evidence="5">DSM 18733</strain>
    </source>
</reference>
<dbReference type="InterPro" id="IPR029058">
    <property type="entry name" value="AB_hydrolase_fold"/>
</dbReference>
<feature type="signal peptide" evidence="3">
    <location>
        <begin position="1"/>
        <end position="21"/>
    </location>
</feature>
<dbReference type="InterPro" id="IPR052558">
    <property type="entry name" value="Siderophore_Hydrolase_D"/>
</dbReference>